<organism evidence="1 2">
    <name type="scientific">Dysgonomonas capnocytophagoides</name>
    <dbReference type="NCBI Taxonomy" id="45254"/>
    <lineage>
        <taxon>Bacteria</taxon>
        <taxon>Pseudomonadati</taxon>
        <taxon>Bacteroidota</taxon>
        <taxon>Bacteroidia</taxon>
        <taxon>Bacteroidales</taxon>
        <taxon>Dysgonomonadaceae</taxon>
        <taxon>Dysgonomonas</taxon>
    </lineage>
</organism>
<evidence type="ECO:0000313" key="1">
    <source>
        <dbReference type="EMBL" id="TFD97429.1"/>
    </source>
</evidence>
<dbReference type="Proteomes" id="UP000297861">
    <property type="component" value="Unassembled WGS sequence"/>
</dbReference>
<accession>A0A4Y8L428</accession>
<dbReference type="STRING" id="1121485.GCA_000426485_02341"/>
<comment type="caution">
    <text evidence="1">The sequence shown here is derived from an EMBL/GenBank/DDBJ whole genome shotgun (WGS) entry which is preliminary data.</text>
</comment>
<evidence type="ECO:0000313" key="2">
    <source>
        <dbReference type="Proteomes" id="UP000297861"/>
    </source>
</evidence>
<dbReference type="RefSeq" id="WP_134435932.1">
    <property type="nucleotide sequence ID" value="NZ_SOML01000003.1"/>
</dbReference>
<proteinExistence type="predicted"/>
<sequence>MLDNIINLVKEQALGAIGGNAGVPADKKDAAVNATTSSIVDGLKEHFTPDNLSAITNLFSGGESDTQGISSSLQISVVSALSEKVGLSKDVANSIASAVIPAVIGLFSKKTNDPNDSGFSIESLVQAFSGGKGGGIFDALGSLFGGKK</sequence>
<reference evidence="1 2" key="1">
    <citation type="submission" date="2019-03" db="EMBL/GenBank/DDBJ databases">
        <title>San Antonio Military Medical Center submission to MRSN (WRAIR), pending publication.</title>
        <authorList>
            <person name="Blyth D.M."/>
            <person name="Mccarthy S.L."/>
            <person name="Schall S.E."/>
            <person name="Stam J.A."/>
            <person name="Ong A.C."/>
            <person name="Mcgann P.T."/>
        </authorList>
    </citation>
    <scope>NUCLEOTIDE SEQUENCE [LARGE SCALE GENOMIC DNA]</scope>
    <source>
        <strain evidence="1 2">MRSN571793</strain>
    </source>
</reference>
<dbReference type="OrthoDB" id="982085at2"/>
<keyword evidence="2" id="KW-1185">Reference proteome</keyword>
<protein>
    <submittedName>
        <fullName evidence="1">DUF937 domain-containing protein</fullName>
    </submittedName>
</protein>
<name>A0A4Y8L428_9BACT</name>
<dbReference type="EMBL" id="SOML01000003">
    <property type="protein sequence ID" value="TFD97429.1"/>
    <property type="molecule type" value="Genomic_DNA"/>
</dbReference>
<dbReference type="Pfam" id="PF06078">
    <property type="entry name" value="DUF937"/>
    <property type="match status" value="1"/>
</dbReference>
<gene>
    <name evidence="1" type="ORF">E2605_07110</name>
</gene>
<dbReference type="InterPro" id="IPR009282">
    <property type="entry name" value="DUF937"/>
</dbReference>
<dbReference type="AlphaFoldDB" id="A0A4Y8L428"/>